<evidence type="ECO:0000313" key="1">
    <source>
        <dbReference type="EMBL" id="GAA1234875.1"/>
    </source>
</evidence>
<sequence>MTTIPTRRLYTGWFLAIDDEHEHAVTDEEFSRTRAGGGLPEAVCGHAVSIASCMSPPGPHCHRCERYLAARETFPDLATRLDPGRHVHRKPSLLRRLFRAG</sequence>
<organism evidence="1 2">
    <name type="scientific">Prauserella halophila</name>
    <dbReference type="NCBI Taxonomy" id="185641"/>
    <lineage>
        <taxon>Bacteria</taxon>
        <taxon>Bacillati</taxon>
        <taxon>Actinomycetota</taxon>
        <taxon>Actinomycetes</taxon>
        <taxon>Pseudonocardiales</taxon>
        <taxon>Pseudonocardiaceae</taxon>
        <taxon>Prauserella</taxon>
    </lineage>
</organism>
<reference evidence="1 2" key="1">
    <citation type="journal article" date="2019" name="Int. J. Syst. Evol. Microbiol.">
        <title>The Global Catalogue of Microorganisms (GCM) 10K type strain sequencing project: providing services to taxonomists for standard genome sequencing and annotation.</title>
        <authorList>
            <consortium name="The Broad Institute Genomics Platform"/>
            <consortium name="The Broad Institute Genome Sequencing Center for Infectious Disease"/>
            <person name="Wu L."/>
            <person name="Ma J."/>
        </authorList>
    </citation>
    <scope>NUCLEOTIDE SEQUENCE [LARGE SCALE GENOMIC DNA]</scope>
    <source>
        <strain evidence="1 2">JCM 13023</strain>
    </source>
</reference>
<evidence type="ECO:0000313" key="2">
    <source>
        <dbReference type="Proteomes" id="UP001500653"/>
    </source>
</evidence>
<comment type="caution">
    <text evidence="1">The sequence shown here is derived from an EMBL/GenBank/DDBJ whole genome shotgun (WGS) entry which is preliminary data.</text>
</comment>
<dbReference type="Proteomes" id="UP001500653">
    <property type="component" value="Unassembled WGS sequence"/>
</dbReference>
<name>A0ABN1W8H1_9PSEU</name>
<dbReference type="RefSeq" id="WP_253863428.1">
    <property type="nucleotide sequence ID" value="NZ_BAAALN010000005.1"/>
</dbReference>
<keyword evidence="2" id="KW-1185">Reference proteome</keyword>
<protein>
    <submittedName>
        <fullName evidence="1">Uncharacterized protein</fullName>
    </submittedName>
</protein>
<proteinExistence type="predicted"/>
<accession>A0ABN1W8H1</accession>
<gene>
    <name evidence="1" type="ORF">GCM10009676_18370</name>
</gene>
<dbReference type="EMBL" id="BAAALN010000005">
    <property type="protein sequence ID" value="GAA1234875.1"/>
    <property type="molecule type" value="Genomic_DNA"/>
</dbReference>